<feature type="domain" description="PAC" evidence="9">
    <location>
        <begin position="253"/>
        <end position="308"/>
    </location>
</feature>
<dbReference type="InterPro" id="IPR003661">
    <property type="entry name" value="HisK_dim/P_dom"/>
</dbReference>
<evidence type="ECO:0000256" key="6">
    <source>
        <dbReference type="ARBA" id="ARBA00023012"/>
    </source>
</evidence>
<dbReference type="Gene3D" id="1.10.287.130">
    <property type="match status" value="1"/>
</dbReference>
<dbReference type="InterPro" id="IPR035965">
    <property type="entry name" value="PAS-like_dom_sf"/>
</dbReference>
<dbReference type="PRINTS" id="PR00344">
    <property type="entry name" value="BCTRLSENSOR"/>
</dbReference>
<feature type="domain" description="Histidine kinase" evidence="8">
    <location>
        <begin position="442"/>
        <end position="659"/>
    </location>
</feature>
<feature type="domain" description="PAC" evidence="9">
    <location>
        <begin position="385"/>
        <end position="438"/>
    </location>
</feature>
<dbReference type="EMBL" id="CP117880">
    <property type="protein sequence ID" value="WDF70439.1"/>
    <property type="molecule type" value="Genomic_DNA"/>
</dbReference>
<dbReference type="Proteomes" id="UP001221558">
    <property type="component" value="Chromosome"/>
</dbReference>
<dbReference type="NCBIfam" id="TIGR00229">
    <property type="entry name" value="sensory_box"/>
    <property type="match status" value="1"/>
</dbReference>
<evidence type="ECO:0000256" key="1">
    <source>
        <dbReference type="ARBA" id="ARBA00000085"/>
    </source>
</evidence>
<dbReference type="SUPFAM" id="SSF47384">
    <property type="entry name" value="Homodimeric domain of signal transducing histidine kinase"/>
    <property type="match status" value="1"/>
</dbReference>
<evidence type="ECO:0000259" key="8">
    <source>
        <dbReference type="PROSITE" id="PS50109"/>
    </source>
</evidence>
<name>A0ABY7WT05_9SPHI</name>
<dbReference type="InterPro" id="IPR001610">
    <property type="entry name" value="PAC"/>
</dbReference>
<dbReference type="GO" id="GO:0016301">
    <property type="term" value="F:kinase activity"/>
    <property type="evidence" value="ECO:0007669"/>
    <property type="project" value="UniProtKB-KW"/>
</dbReference>
<accession>A0ABY7WT05</accession>
<keyword evidence="7" id="KW-0472">Membrane</keyword>
<evidence type="ECO:0000313" key="11">
    <source>
        <dbReference type="Proteomes" id="UP001221558"/>
    </source>
</evidence>
<dbReference type="SMART" id="SM00387">
    <property type="entry name" value="HATPase_c"/>
    <property type="match status" value="1"/>
</dbReference>
<dbReference type="SUPFAM" id="SSF55874">
    <property type="entry name" value="ATPase domain of HSP90 chaperone/DNA topoisomerase II/histidine kinase"/>
    <property type="match status" value="1"/>
</dbReference>
<dbReference type="SMART" id="SM00086">
    <property type="entry name" value="PAC"/>
    <property type="match status" value="2"/>
</dbReference>
<dbReference type="SMART" id="SM00091">
    <property type="entry name" value="PAS"/>
    <property type="match status" value="3"/>
</dbReference>
<keyword evidence="4" id="KW-0808">Transferase</keyword>
<keyword evidence="11" id="KW-1185">Reference proteome</keyword>
<dbReference type="InterPro" id="IPR005467">
    <property type="entry name" value="His_kinase_dom"/>
</dbReference>
<comment type="catalytic activity">
    <reaction evidence="1">
        <text>ATP + protein L-histidine = ADP + protein N-phospho-L-histidine.</text>
        <dbReference type="EC" id="2.7.13.3"/>
    </reaction>
</comment>
<dbReference type="PROSITE" id="PS50109">
    <property type="entry name" value="HIS_KIN"/>
    <property type="match status" value="1"/>
</dbReference>
<evidence type="ECO:0000256" key="5">
    <source>
        <dbReference type="ARBA" id="ARBA00022777"/>
    </source>
</evidence>
<reference evidence="10 11" key="1">
    <citation type="submission" date="2023-02" db="EMBL/GenBank/DDBJ databases">
        <title>Genome sequence of Sphingobacterium sp. KACC 22765.</title>
        <authorList>
            <person name="Kim S."/>
            <person name="Heo J."/>
            <person name="Kwon S.-W."/>
        </authorList>
    </citation>
    <scope>NUCLEOTIDE SEQUENCE [LARGE SCALE GENOMIC DNA]</scope>
    <source>
        <strain evidence="10 11">KACC 22765</strain>
    </source>
</reference>
<dbReference type="RefSeq" id="WP_274269147.1">
    <property type="nucleotide sequence ID" value="NZ_CP117880.1"/>
</dbReference>
<dbReference type="InterPro" id="IPR003594">
    <property type="entry name" value="HATPase_dom"/>
</dbReference>
<dbReference type="InterPro" id="IPR036890">
    <property type="entry name" value="HATPase_C_sf"/>
</dbReference>
<protein>
    <recommendedName>
        <fullName evidence="2">histidine kinase</fullName>
        <ecNumber evidence="2">2.7.13.3</ecNumber>
    </recommendedName>
</protein>
<organism evidence="10 11">
    <name type="scientific">Sphingobacterium oryzagri</name>
    <dbReference type="NCBI Taxonomy" id="3025669"/>
    <lineage>
        <taxon>Bacteria</taxon>
        <taxon>Pseudomonadati</taxon>
        <taxon>Bacteroidota</taxon>
        <taxon>Sphingobacteriia</taxon>
        <taxon>Sphingobacteriales</taxon>
        <taxon>Sphingobacteriaceae</taxon>
        <taxon>Sphingobacterium</taxon>
    </lineage>
</organism>
<dbReference type="InterPro" id="IPR004358">
    <property type="entry name" value="Sig_transdc_His_kin-like_C"/>
</dbReference>
<dbReference type="InterPro" id="IPR000700">
    <property type="entry name" value="PAS-assoc_C"/>
</dbReference>
<dbReference type="InterPro" id="IPR036097">
    <property type="entry name" value="HisK_dim/P_sf"/>
</dbReference>
<evidence type="ECO:0000256" key="3">
    <source>
        <dbReference type="ARBA" id="ARBA00022553"/>
    </source>
</evidence>
<dbReference type="Gene3D" id="3.30.565.10">
    <property type="entry name" value="Histidine kinase-like ATPase, C-terminal domain"/>
    <property type="match status" value="1"/>
</dbReference>
<dbReference type="EC" id="2.7.13.3" evidence="2"/>
<dbReference type="Pfam" id="PF00512">
    <property type="entry name" value="HisKA"/>
    <property type="match status" value="1"/>
</dbReference>
<evidence type="ECO:0000256" key="4">
    <source>
        <dbReference type="ARBA" id="ARBA00022679"/>
    </source>
</evidence>
<evidence type="ECO:0000259" key="9">
    <source>
        <dbReference type="PROSITE" id="PS50113"/>
    </source>
</evidence>
<evidence type="ECO:0000256" key="2">
    <source>
        <dbReference type="ARBA" id="ARBA00012438"/>
    </source>
</evidence>
<dbReference type="Pfam" id="PF02518">
    <property type="entry name" value="HATPase_c"/>
    <property type="match status" value="1"/>
</dbReference>
<dbReference type="PANTHER" id="PTHR45453:SF1">
    <property type="entry name" value="PHOSPHATE REGULON SENSOR PROTEIN PHOR"/>
    <property type="match status" value="1"/>
</dbReference>
<keyword evidence="3" id="KW-0597">Phosphoprotein</keyword>
<dbReference type="InterPro" id="IPR000014">
    <property type="entry name" value="PAS"/>
</dbReference>
<dbReference type="InterPro" id="IPR050351">
    <property type="entry name" value="BphY/WalK/GraS-like"/>
</dbReference>
<keyword evidence="6" id="KW-0902">Two-component regulatory system</keyword>
<dbReference type="SUPFAM" id="SSF55785">
    <property type="entry name" value="PYP-like sensor domain (PAS domain)"/>
    <property type="match status" value="3"/>
</dbReference>
<dbReference type="SMART" id="SM00388">
    <property type="entry name" value="HisKA"/>
    <property type="match status" value="1"/>
</dbReference>
<dbReference type="Pfam" id="PF13188">
    <property type="entry name" value="PAS_8"/>
    <property type="match status" value="1"/>
</dbReference>
<gene>
    <name evidence="10" type="ORF">PQ465_08695</name>
</gene>
<dbReference type="Gene3D" id="3.30.450.20">
    <property type="entry name" value="PAS domain"/>
    <property type="match status" value="3"/>
</dbReference>
<dbReference type="InterPro" id="IPR013656">
    <property type="entry name" value="PAS_4"/>
</dbReference>
<dbReference type="Pfam" id="PF08448">
    <property type="entry name" value="PAS_4"/>
    <property type="match status" value="1"/>
</dbReference>
<dbReference type="PROSITE" id="PS50113">
    <property type="entry name" value="PAC"/>
    <property type="match status" value="2"/>
</dbReference>
<keyword evidence="5 10" id="KW-0418">Kinase</keyword>
<dbReference type="CDD" id="cd00082">
    <property type="entry name" value="HisKA"/>
    <property type="match status" value="1"/>
</dbReference>
<sequence length="660" mass="74478">MTNTPTPLNAYFDDNLLIQALQASPEPTAIYSEENMIIHFANQGMLDLWGKDASVVGLPLLEAIPELADQPFLSILQRVWHTGETFAVRAAPVTLMHYGIKKVGYYDYEYKAIVDERRKTLCILNTAREVTSEKAYLEKILEKENSEAALKEEMSVTLEELYAANEDLVSSMMLLAESREHVRMVIEQAPVGMTMLKGPDHIIEIANPAILQIWGRKEVDVIGRPHRLARPELSGQPVYDWLDQVYTTGVRKTNKEFAVDLYHNGALRQAIVNSIYQPIFSAEGDVTGVLVILEEITEQVMARRKNEKDQDMLALAIDAGQLATFYYEPATNLFAGNQLLHKWFGLEPLAQIDLSKAVAVILEEDRQRVTEAISYSLSSESDGYYAIEYRIKTPDDITPRMVQARGQVFYDSAGTALSLNGTLRDITEQKKDEQRKDDFIGMVSHELKTPLTSLKGYLQLMQRGNALSIGGNQQNTLDKSLRQVQNMTNMINGFLNISRLDAGKMVLHKSYFNFRTLLSELQEDVQQTVESHHIVFELSEDIHLHADREKISHVIHNLVGNAVKYSPTGSRIDLNYSVIDSHNITVRVTDRGMGINLEDQSNIFERYYRVNSTKMGSIAGFGIGLYLCREIMELHNGTIVVEHSDANGTTFKLELPVDLQ</sequence>
<proteinExistence type="predicted"/>
<evidence type="ECO:0000256" key="7">
    <source>
        <dbReference type="ARBA" id="ARBA00023136"/>
    </source>
</evidence>
<dbReference type="PANTHER" id="PTHR45453">
    <property type="entry name" value="PHOSPHATE REGULON SENSOR PROTEIN PHOR"/>
    <property type="match status" value="1"/>
</dbReference>
<evidence type="ECO:0000313" key="10">
    <source>
        <dbReference type="EMBL" id="WDF70439.1"/>
    </source>
</evidence>